<gene>
    <name evidence="1" type="ORF">DME_LOCUS4523</name>
</gene>
<reference evidence="1 3" key="2">
    <citation type="submission" date="2018-11" db="EMBL/GenBank/DDBJ databases">
        <authorList>
            <consortium name="Pathogen Informatics"/>
        </authorList>
    </citation>
    <scope>NUCLEOTIDE SEQUENCE [LARGE SCALE GENOMIC DNA]</scope>
</reference>
<protein>
    <submittedName>
        <fullName evidence="1 4">Uncharacterized protein</fullName>
    </submittedName>
</protein>
<reference evidence="4" key="1">
    <citation type="submission" date="2016-04" db="UniProtKB">
        <authorList>
            <consortium name="WormBaseParasite"/>
        </authorList>
    </citation>
    <scope>IDENTIFICATION</scope>
</reference>
<name>A0A158Q2I5_DRAME</name>
<keyword evidence="3" id="KW-1185">Reference proteome</keyword>
<proteinExistence type="predicted"/>
<dbReference type="Proteomes" id="UP000038040">
    <property type="component" value="Unplaced"/>
</dbReference>
<evidence type="ECO:0000313" key="3">
    <source>
        <dbReference type="Proteomes" id="UP000274756"/>
    </source>
</evidence>
<evidence type="ECO:0000313" key="1">
    <source>
        <dbReference type="EMBL" id="VDN54550.1"/>
    </source>
</evidence>
<dbReference type="AlphaFoldDB" id="A0A158Q2I5"/>
<dbReference type="EMBL" id="UYYG01001150">
    <property type="protein sequence ID" value="VDN54550.1"/>
    <property type="molecule type" value="Genomic_DNA"/>
</dbReference>
<organism evidence="2 4">
    <name type="scientific">Dracunculus medinensis</name>
    <name type="common">Guinea worm</name>
    <dbReference type="NCBI Taxonomy" id="318479"/>
    <lineage>
        <taxon>Eukaryota</taxon>
        <taxon>Metazoa</taxon>
        <taxon>Ecdysozoa</taxon>
        <taxon>Nematoda</taxon>
        <taxon>Chromadorea</taxon>
        <taxon>Rhabditida</taxon>
        <taxon>Spirurina</taxon>
        <taxon>Dracunculoidea</taxon>
        <taxon>Dracunculidae</taxon>
        <taxon>Dracunculus</taxon>
    </lineage>
</organism>
<dbReference type="Proteomes" id="UP000274756">
    <property type="component" value="Unassembled WGS sequence"/>
</dbReference>
<dbReference type="OrthoDB" id="5803277at2759"/>
<evidence type="ECO:0000313" key="2">
    <source>
        <dbReference type="Proteomes" id="UP000038040"/>
    </source>
</evidence>
<dbReference type="WBParaSite" id="DME_0000016301-mRNA-1">
    <property type="protein sequence ID" value="DME_0000016301-mRNA-1"/>
    <property type="gene ID" value="DME_0000016301"/>
</dbReference>
<sequence>MEMLEQCCRTSDSNQTEITSGELNRADVAPHRGFNLKAREVLLEPLPPFAVTAKEPSHETSSASSACSPIAPHRGFSAKAKEMLIERDFSWPIPPKPAQVLLHQLLIISFEQSQVQIFIEIALAQQTTRGMKFYQNTLDFPTFSTTQNFPSTFCHNDYAEFENYSVMAKLKNEPERQKQAQIKASNSNISLNLNSVNPISSKGFDETVEFMHSKASRIKARVLLGDIGKTRSAIDLYQRQRKDRPLFKVYQQDDMM</sequence>
<accession>A0A158Q2I5</accession>
<evidence type="ECO:0000313" key="4">
    <source>
        <dbReference type="WBParaSite" id="DME_0000016301-mRNA-1"/>
    </source>
</evidence>